<dbReference type="EMBL" id="CAEZXR010000259">
    <property type="protein sequence ID" value="CAB4721154.1"/>
    <property type="molecule type" value="Genomic_DNA"/>
</dbReference>
<accession>A0A6J6RLH1</accession>
<dbReference type="InterPro" id="IPR005152">
    <property type="entry name" value="Lipase_secreted"/>
</dbReference>
<dbReference type="Gene3D" id="3.40.50.1820">
    <property type="entry name" value="alpha/beta hydrolase"/>
    <property type="match status" value="1"/>
</dbReference>
<dbReference type="Pfam" id="PF03583">
    <property type="entry name" value="LIP"/>
    <property type="match status" value="1"/>
</dbReference>
<dbReference type="InterPro" id="IPR029058">
    <property type="entry name" value="AB_hydrolase_fold"/>
</dbReference>
<dbReference type="SUPFAM" id="SSF53474">
    <property type="entry name" value="alpha/beta-Hydrolases"/>
    <property type="match status" value="1"/>
</dbReference>
<organism evidence="1">
    <name type="scientific">freshwater metagenome</name>
    <dbReference type="NCBI Taxonomy" id="449393"/>
    <lineage>
        <taxon>unclassified sequences</taxon>
        <taxon>metagenomes</taxon>
        <taxon>ecological metagenomes</taxon>
    </lineage>
</organism>
<dbReference type="GO" id="GO:0016042">
    <property type="term" value="P:lipid catabolic process"/>
    <property type="evidence" value="ECO:0007669"/>
    <property type="project" value="InterPro"/>
</dbReference>
<dbReference type="PANTHER" id="PTHR34853:SF1">
    <property type="entry name" value="LIPASE 5"/>
    <property type="match status" value="1"/>
</dbReference>
<sequence length="387" mass="40107">MAAVAISALVATAPAGAKPAETRPGTVVRVSPATGLSVVAGSASAEVLRYRMTSVRGTVVEATGLVLLPPGAPPAGGWPFVVYNHVTTGAADLCDPSQVTPDNEAAELMTRGDDIATRLLDAGVAVLRPDYEGIGVPGPHPYLIGRSLATAVVDMVRAARRLEPRLGRDWVVAGHSEGGVGALWTAAADQPLPRGTRLHGAVAFTPVTQTALELELLRQLPATGPVVGGLSALGALILWGAATTDPRMRALLRTGGLSPEAVALLPHLEQRCLPGLSADDSWAGIAPADIPGDGPAGDELLERLLVVMRANDPAAVVVRPGLSVRIDAGILDGVAPLPFTEQLVQGYRDQGVDVTYERWLGGHPEVVRDGWAAGPAVDWILERLAEQ</sequence>
<proteinExistence type="predicted"/>
<evidence type="ECO:0000313" key="1">
    <source>
        <dbReference type="EMBL" id="CAB4721154.1"/>
    </source>
</evidence>
<dbReference type="PANTHER" id="PTHR34853">
    <property type="match status" value="1"/>
</dbReference>
<reference evidence="1" key="1">
    <citation type="submission" date="2020-05" db="EMBL/GenBank/DDBJ databases">
        <authorList>
            <person name="Chiriac C."/>
            <person name="Salcher M."/>
            <person name="Ghai R."/>
            <person name="Kavagutti S V."/>
        </authorList>
    </citation>
    <scope>NUCLEOTIDE SEQUENCE</scope>
</reference>
<dbReference type="AlphaFoldDB" id="A0A6J6RLH1"/>
<gene>
    <name evidence="1" type="ORF">UFOPK2579_01987</name>
</gene>
<dbReference type="GO" id="GO:0004806">
    <property type="term" value="F:triacylglycerol lipase activity"/>
    <property type="evidence" value="ECO:0007669"/>
    <property type="project" value="InterPro"/>
</dbReference>
<name>A0A6J6RLH1_9ZZZZ</name>
<dbReference type="PIRSF" id="PIRSF029171">
    <property type="entry name" value="Esterase_LipA"/>
    <property type="match status" value="1"/>
</dbReference>
<protein>
    <submittedName>
        <fullName evidence="1">Unannotated protein</fullName>
    </submittedName>
</protein>